<reference evidence="2" key="2">
    <citation type="submission" date="2023-05" db="EMBL/GenBank/DDBJ databases">
        <authorList>
            <consortium name="Lawrence Berkeley National Laboratory"/>
            <person name="Steindorff A."/>
            <person name="Hensen N."/>
            <person name="Bonometti L."/>
            <person name="Westerberg I."/>
            <person name="Brannstrom I.O."/>
            <person name="Guillou S."/>
            <person name="Cros-Aarteil S."/>
            <person name="Calhoun S."/>
            <person name="Haridas S."/>
            <person name="Kuo A."/>
            <person name="Mondo S."/>
            <person name="Pangilinan J."/>
            <person name="Riley R."/>
            <person name="Labutti K."/>
            <person name="Andreopoulos B."/>
            <person name="Lipzen A."/>
            <person name="Chen C."/>
            <person name="Yanf M."/>
            <person name="Daum C."/>
            <person name="Ng V."/>
            <person name="Clum A."/>
            <person name="Ohm R."/>
            <person name="Martin F."/>
            <person name="Silar P."/>
            <person name="Natvig D."/>
            <person name="Lalanne C."/>
            <person name="Gautier V."/>
            <person name="Ament-Velasquez S.L."/>
            <person name="Kruys A."/>
            <person name="Hutchinson M.I."/>
            <person name="Powell A.J."/>
            <person name="Barry K."/>
            <person name="Miller A.N."/>
            <person name="Grigoriev I.V."/>
            <person name="Debuchy R."/>
            <person name="Gladieux P."/>
            <person name="Thoren M.H."/>
            <person name="Johannesson H."/>
        </authorList>
    </citation>
    <scope>NUCLEOTIDE SEQUENCE</scope>
    <source>
        <strain evidence="2">PSN243</strain>
    </source>
</reference>
<dbReference type="InterPro" id="IPR011990">
    <property type="entry name" value="TPR-like_helical_dom_sf"/>
</dbReference>
<reference evidence="2" key="1">
    <citation type="journal article" date="2023" name="Mol. Phylogenet. Evol.">
        <title>Genome-scale phylogeny and comparative genomics of the fungal order Sordariales.</title>
        <authorList>
            <person name="Hensen N."/>
            <person name="Bonometti L."/>
            <person name="Westerberg I."/>
            <person name="Brannstrom I.O."/>
            <person name="Guillou S."/>
            <person name="Cros-Aarteil S."/>
            <person name="Calhoun S."/>
            <person name="Haridas S."/>
            <person name="Kuo A."/>
            <person name="Mondo S."/>
            <person name="Pangilinan J."/>
            <person name="Riley R."/>
            <person name="LaButti K."/>
            <person name="Andreopoulos B."/>
            <person name="Lipzen A."/>
            <person name="Chen C."/>
            <person name="Yan M."/>
            <person name="Daum C."/>
            <person name="Ng V."/>
            <person name="Clum A."/>
            <person name="Steindorff A."/>
            <person name="Ohm R.A."/>
            <person name="Martin F."/>
            <person name="Silar P."/>
            <person name="Natvig D.O."/>
            <person name="Lalanne C."/>
            <person name="Gautier V."/>
            <person name="Ament-Velasquez S.L."/>
            <person name="Kruys A."/>
            <person name="Hutchinson M.I."/>
            <person name="Powell A.J."/>
            <person name="Barry K."/>
            <person name="Miller A.N."/>
            <person name="Grigoriev I.V."/>
            <person name="Debuchy R."/>
            <person name="Gladieux P."/>
            <person name="Hiltunen Thoren M."/>
            <person name="Johannesson H."/>
        </authorList>
    </citation>
    <scope>NUCLEOTIDE SEQUENCE</scope>
    <source>
        <strain evidence="2">PSN243</strain>
    </source>
</reference>
<keyword evidence="3" id="KW-1185">Reference proteome</keyword>
<dbReference type="AlphaFoldDB" id="A0AAV9H0I4"/>
<evidence type="ECO:0000259" key="1">
    <source>
        <dbReference type="Pfam" id="PF25000"/>
    </source>
</evidence>
<proteinExistence type="predicted"/>
<gene>
    <name evidence="2" type="ORF">QBC34DRAFT_471173</name>
</gene>
<accession>A0AAV9H0I4</accession>
<dbReference type="Gene3D" id="3.40.50.300">
    <property type="entry name" value="P-loop containing nucleotide triphosphate hydrolases"/>
    <property type="match status" value="1"/>
</dbReference>
<dbReference type="EMBL" id="MU865917">
    <property type="protein sequence ID" value="KAK4454283.1"/>
    <property type="molecule type" value="Genomic_DNA"/>
</dbReference>
<dbReference type="Proteomes" id="UP001321760">
    <property type="component" value="Unassembled WGS sequence"/>
</dbReference>
<protein>
    <recommendedName>
        <fullName evidence="1">DUF7779 domain-containing protein</fullName>
    </recommendedName>
</protein>
<dbReference type="InterPro" id="IPR027417">
    <property type="entry name" value="P-loop_NTPase"/>
</dbReference>
<dbReference type="Gene3D" id="1.25.40.10">
    <property type="entry name" value="Tetratricopeptide repeat domain"/>
    <property type="match status" value="1"/>
</dbReference>
<evidence type="ECO:0000313" key="2">
    <source>
        <dbReference type="EMBL" id="KAK4454283.1"/>
    </source>
</evidence>
<comment type="caution">
    <text evidence="2">The sequence shown here is derived from an EMBL/GenBank/DDBJ whole genome shotgun (WGS) entry which is preliminary data.</text>
</comment>
<organism evidence="2 3">
    <name type="scientific">Podospora aff. communis PSN243</name>
    <dbReference type="NCBI Taxonomy" id="3040156"/>
    <lineage>
        <taxon>Eukaryota</taxon>
        <taxon>Fungi</taxon>
        <taxon>Dikarya</taxon>
        <taxon>Ascomycota</taxon>
        <taxon>Pezizomycotina</taxon>
        <taxon>Sordariomycetes</taxon>
        <taxon>Sordariomycetidae</taxon>
        <taxon>Sordariales</taxon>
        <taxon>Podosporaceae</taxon>
        <taxon>Podospora</taxon>
    </lineage>
</organism>
<sequence>MAGLYPIVPADAAGLWRDGAAVPLDMIPSPPRGGIFDRRDIVDKIKNHFENHLNRPNADAYNYPSFTLSGASGVGKTHIAIQYAQELYDSNEVHHVLWVQAETDMDLKQSFTKIAVDLELPDAVAHGNHIDNRVAVLKWLKNTGWVPGSFSASQKANLCAPKEPGGTVVSTWVGEVGYKFLQHLVANANLQVPPNPTGSPYLNAYRPPPNAPPHLTASPRRYLDGSLNPNMATHHANVYQPLVSHFAVPDRLRENPTALAILVDHCRHYGCKLQDILRGYSDIDPAWAWELSFSKLKDDPVSFSLLSTISICSPDSIPVKLFEYGLPYASIANMEGIDTLLSLGLIRRNRDEGFLSIHRLTQSHFRNFLKNLDAQALIGTATQLERAFPPRDPATPRLRMENCFLYTPHVIRLKEAWKREQLQNPGLGVCEQFCVLLLRCQWFLFEENELSELEDMCNVNLKVVSFCRRQGMEKIAEEYETETHLGQRYLRASGRLADSALVHFQKSYDICKANWARLEEMSWAEYNLGQAYLGNGDIKMALRWLEKSHETWERCEWARLQPQGRRPVQRNPKITASIGISYMYMRPERHREAEEHFSSALRSLRN</sequence>
<dbReference type="SUPFAM" id="SSF48452">
    <property type="entry name" value="TPR-like"/>
    <property type="match status" value="1"/>
</dbReference>
<name>A0AAV9H0I4_9PEZI</name>
<feature type="domain" description="DUF7779" evidence="1">
    <location>
        <begin position="295"/>
        <end position="368"/>
    </location>
</feature>
<dbReference type="InterPro" id="IPR056681">
    <property type="entry name" value="DUF7779"/>
</dbReference>
<evidence type="ECO:0000313" key="3">
    <source>
        <dbReference type="Proteomes" id="UP001321760"/>
    </source>
</evidence>
<dbReference type="Pfam" id="PF25000">
    <property type="entry name" value="DUF7779"/>
    <property type="match status" value="1"/>
</dbReference>
<dbReference type="SUPFAM" id="SSF52540">
    <property type="entry name" value="P-loop containing nucleoside triphosphate hydrolases"/>
    <property type="match status" value="1"/>
</dbReference>